<gene>
    <name evidence="1" type="ORF">RM780_09735</name>
</gene>
<organism evidence="1 2">
    <name type="scientific">Streptomyces boetiae</name>
    <dbReference type="NCBI Taxonomy" id="3075541"/>
    <lineage>
        <taxon>Bacteria</taxon>
        <taxon>Bacillati</taxon>
        <taxon>Actinomycetota</taxon>
        <taxon>Actinomycetes</taxon>
        <taxon>Kitasatosporales</taxon>
        <taxon>Streptomycetaceae</taxon>
        <taxon>Streptomyces</taxon>
    </lineage>
</organism>
<dbReference type="Proteomes" id="UP001183388">
    <property type="component" value="Unassembled WGS sequence"/>
</dbReference>
<dbReference type="RefSeq" id="WP_311630185.1">
    <property type="nucleotide sequence ID" value="NZ_JAVREN010000010.1"/>
</dbReference>
<comment type="caution">
    <text evidence="1">The sequence shown here is derived from an EMBL/GenBank/DDBJ whole genome shotgun (WGS) entry which is preliminary data.</text>
</comment>
<sequence length="176" mass="18531">MRQVCPPGSLACLDIAASAYEEIRGGPRSAPGKVIEGGDALRARIAAELASGAYAYAAQNGPVILLRTRTNAARADVEFAALSYGYSFEDHAHQLVRAVVTALRESGLQPQLQRGVQPVGDGFLVRPGASPDTVHVVVHEGTEADFYRSAAVLHTAGYRVAGEHEGTGVLDVTEVH</sequence>
<accession>A0ABU2L7G4</accession>
<evidence type="ECO:0000313" key="2">
    <source>
        <dbReference type="Proteomes" id="UP001183388"/>
    </source>
</evidence>
<keyword evidence="2" id="KW-1185">Reference proteome</keyword>
<proteinExistence type="predicted"/>
<evidence type="ECO:0000313" key="1">
    <source>
        <dbReference type="EMBL" id="MDT0307243.1"/>
    </source>
</evidence>
<protein>
    <submittedName>
        <fullName evidence="1">Uncharacterized protein</fullName>
    </submittedName>
</protein>
<reference evidence="2" key="1">
    <citation type="submission" date="2023-07" db="EMBL/GenBank/DDBJ databases">
        <title>30 novel species of actinomycetes from the DSMZ collection.</title>
        <authorList>
            <person name="Nouioui I."/>
        </authorList>
    </citation>
    <scope>NUCLEOTIDE SEQUENCE [LARGE SCALE GENOMIC DNA]</scope>
    <source>
        <strain evidence="2">DSM 44917</strain>
    </source>
</reference>
<name>A0ABU2L7G4_9ACTN</name>
<dbReference type="EMBL" id="JAVREN010000010">
    <property type="protein sequence ID" value="MDT0307243.1"/>
    <property type="molecule type" value="Genomic_DNA"/>
</dbReference>